<evidence type="ECO:0008006" key="7">
    <source>
        <dbReference type="Google" id="ProtNLM"/>
    </source>
</evidence>
<dbReference type="InterPro" id="IPR029787">
    <property type="entry name" value="Nucleotide_cyclase"/>
</dbReference>
<sequence>MAAAADQPGQRPATIQAPTQSLTEPGPPAAPRTGATSIRRSLFFFPVSAVAVVIVILGVISAAQTAAQAAGAQAATAAQAAAAGTQQPSHTPTDFLYLAALFVSTALVTDFRLPVGRLSSLPSVSPAVALLATANLNDQFFIALAIWVLGFFCGAIFNSRDIIVSVYATGIASLGAVGWCLVMTATASSSGSIGVLPLLMPFVATAVYLAVILAVEFARQGGRWGPDGRRGVSELSLRRLLGILVVIAGLAIAISFTYVGVYPLLLEADQNHHGAGILIVVAGAIFALARVRQLRGIQRRLKGLTDAALTLPWNQGDDLGAILSQRVQTAVSADAITIRQAAPGSNEIGYPVRLAPDAEAYVVATRELSGIPFTREDERVLEALAHLATEAARVTEDMADLTLRANSDSLTGLPNYNSFRRALADANENRPYSGAIAVLFIDLDSFKQLNDRHGHHIGDAMLVTVADRLRETSRPHDVVARIGGDEFVVILTALKSLAEAKTVAERITEKTSAAFTVEGVDLRPLLSVGLAYSAHRETDAASLVVDADRSMLAVKRSRHQGGPAAESTINISPHRSARINDIVAEAIDNEMLTVVFQPIVNMAENRIWAFEALVRHTDAELGAISPGAIVERAKSLGRMDELTRQVMAKAMSGARAIQLIEPSIATIAVNLEVGQITDAHVGAFAKEIAARYPAISLCLELNERSLRHVTDDLRLQAQALRDLGIIIALDDYGSENSSVGSLVRIPMDILKLDRSLIDEPGDHRQREVVKALQGFSDALDYLTIVEGIESAETAGILRALGVRNAQGFYYGVPATYEQVIARLSKHGTAAVIS</sequence>
<keyword evidence="2" id="KW-0812">Transmembrane</keyword>
<dbReference type="CDD" id="cd01948">
    <property type="entry name" value="EAL"/>
    <property type="match status" value="1"/>
</dbReference>
<feature type="transmembrane region" description="Helical" evidence="2">
    <location>
        <begin position="198"/>
        <end position="219"/>
    </location>
</feature>
<keyword evidence="2" id="KW-0472">Membrane</keyword>
<feature type="transmembrane region" description="Helical" evidence="2">
    <location>
        <begin position="273"/>
        <end position="291"/>
    </location>
</feature>
<organism evidence="5 6">
    <name type="scientific">Subtercola lobariae</name>
    <dbReference type="NCBI Taxonomy" id="1588641"/>
    <lineage>
        <taxon>Bacteria</taxon>
        <taxon>Bacillati</taxon>
        <taxon>Actinomycetota</taxon>
        <taxon>Actinomycetes</taxon>
        <taxon>Micrococcales</taxon>
        <taxon>Microbacteriaceae</taxon>
        <taxon>Subtercola</taxon>
    </lineage>
</organism>
<dbReference type="Proteomes" id="UP000598775">
    <property type="component" value="Unassembled WGS sequence"/>
</dbReference>
<dbReference type="SUPFAM" id="SSF141868">
    <property type="entry name" value="EAL domain-like"/>
    <property type="match status" value="1"/>
</dbReference>
<feature type="transmembrane region" description="Helical" evidence="2">
    <location>
        <begin position="164"/>
        <end position="186"/>
    </location>
</feature>
<dbReference type="PROSITE" id="PS50883">
    <property type="entry name" value="EAL"/>
    <property type="match status" value="1"/>
</dbReference>
<dbReference type="AlphaFoldDB" id="A0A917B0J8"/>
<evidence type="ECO:0000313" key="5">
    <source>
        <dbReference type="EMBL" id="GGF12566.1"/>
    </source>
</evidence>
<name>A0A917B0J8_9MICO</name>
<dbReference type="Gene3D" id="3.20.20.450">
    <property type="entry name" value="EAL domain"/>
    <property type="match status" value="1"/>
</dbReference>
<evidence type="ECO:0000256" key="1">
    <source>
        <dbReference type="SAM" id="MobiDB-lite"/>
    </source>
</evidence>
<feature type="transmembrane region" description="Helical" evidence="2">
    <location>
        <begin position="240"/>
        <end position="261"/>
    </location>
</feature>
<dbReference type="InterPro" id="IPR052155">
    <property type="entry name" value="Biofilm_reg_signaling"/>
</dbReference>
<dbReference type="EMBL" id="BMGP01000001">
    <property type="protein sequence ID" value="GGF12566.1"/>
    <property type="molecule type" value="Genomic_DNA"/>
</dbReference>
<dbReference type="PANTHER" id="PTHR44757">
    <property type="entry name" value="DIGUANYLATE CYCLASE DGCP"/>
    <property type="match status" value="1"/>
</dbReference>
<feature type="domain" description="GGDEF" evidence="4">
    <location>
        <begin position="434"/>
        <end position="570"/>
    </location>
</feature>
<reference evidence="5 6" key="1">
    <citation type="journal article" date="2014" name="Int. J. Syst. Evol. Microbiol.">
        <title>Complete genome sequence of Corynebacterium casei LMG S-19264T (=DSM 44701T), isolated from a smear-ripened cheese.</title>
        <authorList>
            <consortium name="US DOE Joint Genome Institute (JGI-PGF)"/>
            <person name="Walter F."/>
            <person name="Albersmeier A."/>
            <person name="Kalinowski J."/>
            <person name="Ruckert C."/>
        </authorList>
    </citation>
    <scope>NUCLEOTIDE SEQUENCE [LARGE SCALE GENOMIC DNA]</scope>
    <source>
        <strain evidence="5 6">CGMCC 1.12976</strain>
    </source>
</reference>
<dbReference type="SMART" id="SM00267">
    <property type="entry name" value="GGDEF"/>
    <property type="match status" value="1"/>
</dbReference>
<dbReference type="NCBIfam" id="TIGR00254">
    <property type="entry name" value="GGDEF"/>
    <property type="match status" value="1"/>
</dbReference>
<dbReference type="CDD" id="cd01949">
    <property type="entry name" value="GGDEF"/>
    <property type="match status" value="1"/>
</dbReference>
<dbReference type="InterPro" id="IPR001633">
    <property type="entry name" value="EAL_dom"/>
</dbReference>
<dbReference type="RefSeq" id="WP_188672632.1">
    <property type="nucleotide sequence ID" value="NZ_BMGP01000001.1"/>
</dbReference>
<accession>A0A917B0J8</accession>
<proteinExistence type="predicted"/>
<protein>
    <recommendedName>
        <fullName evidence="7">EAL domain-containing protein</fullName>
    </recommendedName>
</protein>
<evidence type="ECO:0000256" key="2">
    <source>
        <dbReference type="SAM" id="Phobius"/>
    </source>
</evidence>
<keyword evidence="2" id="KW-1133">Transmembrane helix</keyword>
<dbReference type="PANTHER" id="PTHR44757:SF2">
    <property type="entry name" value="BIOFILM ARCHITECTURE MAINTENANCE PROTEIN MBAA"/>
    <property type="match status" value="1"/>
</dbReference>
<feature type="domain" description="EAL" evidence="3">
    <location>
        <begin position="576"/>
        <end position="827"/>
    </location>
</feature>
<dbReference type="Gene3D" id="3.30.70.270">
    <property type="match status" value="1"/>
</dbReference>
<evidence type="ECO:0000259" key="3">
    <source>
        <dbReference type="PROSITE" id="PS50883"/>
    </source>
</evidence>
<feature type="transmembrane region" description="Helical" evidence="2">
    <location>
        <begin position="42"/>
        <end position="63"/>
    </location>
</feature>
<evidence type="ECO:0000259" key="4">
    <source>
        <dbReference type="PROSITE" id="PS50887"/>
    </source>
</evidence>
<dbReference type="PROSITE" id="PS50887">
    <property type="entry name" value="GGDEF"/>
    <property type="match status" value="1"/>
</dbReference>
<comment type="caution">
    <text evidence="5">The sequence shown here is derived from an EMBL/GenBank/DDBJ whole genome shotgun (WGS) entry which is preliminary data.</text>
</comment>
<evidence type="ECO:0000313" key="6">
    <source>
        <dbReference type="Proteomes" id="UP000598775"/>
    </source>
</evidence>
<dbReference type="InterPro" id="IPR043128">
    <property type="entry name" value="Rev_trsase/Diguanyl_cyclase"/>
</dbReference>
<keyword evidence="6" id="KW-1185">Reference proteome</keyword>
<feature type="region of interest" description="Disordered" evidence="1">
    <location>
        <begin position="1"/>
        <end position="33"/>
    </location>
</feature>
<dbReference type="Pfam" id="PF00563">
    <property type="entry name" value="EAL"/>
    <property type="match status" value="1"/>
</dbReference>
<dbReference type="SUPFAM" id="SSF55073">
    <property type="entry name" value="Nucleotide cyclase"/>
    <property type="match status" value="1"/>
</dbReference>
<feature type="transmembrane region" description="Helical" evidence="2">
    <location>
        <begin position="140"/>
        <end position="157"/>
    </location>
</feature>
<dbReference type="InterPro" id="IPR035919">
    <property type="entry name" value="EAL_sf"/>
</dbReference>
<dbReference type="SMART" id="SM00052">
    <property type="entry name" value="EAL"/>
    <property type="match status" value="1"/>
</dbReference>
<dbReference type="Pfam" id="PF00990">
    <property type="entry name" value="GGDEF"/>
    <property type="match status" value="1"/>
</dbReference>
<gene>
    <name evidence="5" type="ORF">GCM10011399_03150</name>
</gene>
<dbReference type="InterPro" id="IPR000160">
    <property type="entry name" value="GGDEF_dom"/>
</dbReference>